<accession>A0A1R3R684</accession>
<comment type="catalytic activity">
    <reaction evidence="8">
        <text>2 [3Fe-4S](0)-[protein] + 2 Fe(2+)-[Dph3] + NADH = 2 [4Fe-4S](1+)-[protein] + 2 [Dph3] + NAD(+) + H(+)</text>
        <dbReference type="Rhea" id="RHEA:71239"/>
        <dbReference type="Rhea" id="RHEA-COMP:17997"/>
        <dbReference type="Rhea" id="RHEA-COMP:17998"/>
        <dbReference type="Rhea" id="RHEA-COMP:18001"/>
        <dbReference type="Rhea" id="RHEA-COMP:18002"/>
        <dbReference type="ChEBI" id="CHEBI:15378"/>
        <dbReference type="ChEBI" id="CHEBI:29033"/>
        <dbReference type="ChEBI" id="CHEBI:33723"/>
        <dbReference type="ChEBI" id="CHEBI:47402"/>
        <dbReference type="ChEBI" id="CHEBI:57540"/>
        <dbReference type="ChEBI" id="CHEBI:57945"/>
        <dbReference type="ChEBI" id="CHEBI:83228"/>
    </reaction>
</comment>
<dbReference type="STRING" id="602072.A0A1R3R684"/>
<dbReference type="PANTHER" id="PTHR21454:SF31">
    <property type="entry name" value="DIPHTHAMIDE BIOSYNTHESIS PROTEIN 3"/>
    <property type="match status" value="1"/>
</dbReference>
<dbReference type="PANTHER" id="PTHR21454">
    <property type="entry name" value="DPH3 HOMOLOG-RELATED"/>
    <property type="match status" value="1"/>
</dbReference>
<dbReference type="EMBL" id="KV907625">
    <property type="protein sequence ID" value="OOF89983.1"/>
    <property type="molecule type" value="Genomic_DNA"/>
</dbReference>
<feature type="domain" description="DPH-type MB" evidence="10">
    <location>
        <begin position="383"/>
        <end position="439"/>
    </location>
</feature>
<dbReference type="AlphaFoldDB" id="A0A1R3R684"/>
<comment type="pathway">
    <text evidence="2">Protein modification; peptidyl-diphthamide biosynthesis.</text>
</comment>
<organism evidence="11 12">
    <name type="scientific">Aspergillus carbonarius (strain ITEM 5010)</name>
    <dbReference type="NCBI Taxonomy" id="602072"/>
    <lineage>
        <taxon>Eukaryota</taxon>
        <taxon>Fungi</taxon>
        <taxon>Dikarya</taxon>
        <taxon>Ascomycota</taxon>
        <taxon>Pezizomycotina</taxon>
        <taxon>Eurotiomycetes</taxon>
        <taxon>Eurotiomycetidae</taxon>
        <taxon>Eurotiales</taxon>
        <taxon>Aspergillaceae</taxon>
        <taxon>Aspergillus</taxon>
        <taxon>Aspergillus subgen. Circumdati</taxon>
    </lineage>
</organism>
<dbReference type="GO" id="GO:0017183">
    <property type="term" value="P:protein histidyl modification to diphthamide"/>
    <property type="evidence" value="ECO:0007669"/>
    <property type="project" value="UniProtKB-UniPathway"/>
</dbReference>
<dbReference type="GO" id="GO:0046872">
    <property type="term" value="F:metal ion binding"/>
    <property type="evidence" value="ECO:0007669"/>
    <property type="project" value="UniProtKB-KW"/>
</dbReference>
<name>A0A1R3R684_ASPC5</name>
<sequence>MIPPCDPAILDNNPQFKSLYHHLTTTLLNPDGSTRAHDAQPARRAVLEEVKACRIRDAKKQIKQQALRRLAFDPDSSLPDDVRDSLAIITFYLESSPKFLDLDDDSSSSTTDIQSLLTPDIDHFYSTLPLLVAPLSTILATTITDLRTIANTGNEPPPDHNLPRTRARNRQAMRSIAQTPLSSQLADRIRALRQIQLTELPTARTQMATTAAEVLATRAAVLERMVMLLERAKHGAVARATKAKAEHLSMVAEGIEGKLSVTKLDILATIHTPEVVSALGRYYRHLKDVRERLEERRVLAMEELKGYEDGGGGRDGGPGRGRADSGAMKEIARRYGGLIREVEDSPSSGLLFPSLPSSSPNNNNNNNKKRKKKIKMADESLSIYDEIEIEDMTFDPTLQIYHYPCPCGDRFEIAIDDLRDGEDIAVCPSCSLMIRVIFDEGDLAKDGDDKGSAAVAAVQA</sequence>
<evidence type="ECO:0000313" key="11">
    <source>
        <dbReference type="EMBL" id="OOF89983.1"/>
    </source>
</evidence>
<evidence type="ECO:0000256" key="5">
    <source>
        <dbReference type="ARBA" id="ARBA00024032"/>
    </source>
</evidence>
<dbReference type="Pfam" id="PF05207">
    <property type="entry name" value="Zn_ribbon_CSL"/>
    <property type="match status" value="1"/>
</dbReference>
<keyword evidence="4" id="KW-0408">Iron</keyword>
<dbReference type="InterPro" id="IPR044248">
    <property type="entry name" value="DPH3/4-like"/>
</dbReference>
<evidence type="ECO:0000256" key="6">
    <source>
        <dbReference type="ARBA" id="ARBA00036267"/>
    </source>
</evidence>
<comment type="cofactor">
    <cofactor evidence="1">
        <name>Fe(2+)</name>
        <dbReference type="ChEBI" id="CHEBI:29033"/>
    </cofactor>
</comment>
<keyword evidence="12" id="KW-1185">Reference proteome</keyword>
<dbReference type="OMA" id="SNLRTWA"/>
<dbReference type="OrthoDB" id="66964at2759"/>
<evidence type="ECO:0000256" key="8">
    <source>
        <dbReference type="ARBA" id="ARBA00048125"/>
    </source>
</evidence>
<evidence type="ECO:0000256" key="7">
    <source>
        <dbReference type="ARBA" id="ARBA00041070"/>
    </source>
</evidence>
<dbReference type="VEuPathDB" id="FungiDB:ASPCADRAFT_60391"/>
<dbReference type="InterPro" id="IPR036671">
    <property type="entry name" value="DPH_MB_sf"/>
</dbReference>
<evidence type="ECO:0000256" key="4">
    <source>
        <dbReference type="ARBA" id="ARBA00023004"/>
    </source>
</evidence>
<reference evidence="12" key="1">
    <citation type="journal article" date="2017" name="Genome Biol.">
        <title>Comparative genomics reveals high biological diversity and specific adaptations in the industrially and medically important fungal genus Aspergillus.</title>
        <authorList>
            <person name="de Vries R.P."/>
            <person name="Riley R."/>
            <person name="Wiebenga A."/>
            <person name="Aguilar-Osorio G."/>
            <person name="Amillis S."/>
            <person name="Uchima C.A."/>
            <person name="Anderluh G."/>
            <person name="Asadollahi M."/>
            <person name="Askin M."/>
            <person name="Barry K."/>
            <person name="Battaglia E."/>
            <person name="Bayram O."/>
            <person name="Benocci T."/>
            <person name="Braus-Stromeyer S.A."/>
            <person name="Caldana C."/>
            <person name="Canovas D."/>
            <person name="Cerqueira G.C."/>
            <person name="Chen F."/>
            <person name="Chen W."/>
            <person name="Choi C."/>
            <person name="Clum A."/>
            <person name="Dos Santos R.A."/>
            <person name="Damasio A.R."/>
            <person name="Diallinas G."/>
            <person name="Emri T."/>
            <person name="Fekete E."/>
            <person name="Flipphi M."/>
            <person name="Freyberg S."/>
            <person name="Gallo A."/>
            <person name="Gournas C."/>
            <person name="Habgood R."/>
            <person name="Hainaut M."/>
            <person name="Harispe M.L."/>
            <person name="Henrissat B."/>
            <person name="Hilden K.S."/>
            <person name="Hope R."/>
            <person name="Hossain A."/>
            <person name="Karabika E."/>
            <person name="Karaffa L."/>
            <person name="Karanyi Z."/>
            <person name="Krasevec N."/>
            <person name="Kuo A."/>
            <person name="Kusch H."/>
            <person name="LaButti K."/>
            <person name="Lagendijk E.L."/>
            <person name="Lapidus A."/>
            <person name="Levasseur A."/>
            <person name="Lindquist E."/>
            <person name="Lipzen A."/>
            <person name="Logrieco A.F."/>
            <person name="MacCabe A."/>
            <person name="Maekelae M.R."/>
            <person name="Malavazi I."/>
            <person name="Melin P."/>
            <person name="Meyer V."/>
            <person name="Mielnichuk N."/>
            <person name="Miskei M."/>
            <person name="Molnar A.P."/>
            <person name="Mule G."/>
            <person name="Ngan C.Y."/>
            <person name="Orejas M."/>
            <person name="Orosz E."/>
            <person name="Ouedraogo J.P."/>
            <person name="Overkamp K.M."/>
            <person name="Park H.-S."/>
            <person name="Perrone G."/>
            <person name="Piumi F."/>
            <person name="Punt P.J."/>
            <person name="Ram A.F."/>
            <person name="Ramon A."/>
            <person name="Rauscher S."/>
            <person name="Record E."/>
            <person name="Riano-Pachon D.M."/>
            <person name="Robert V."/>
            <person name="Roehrig J."/>
            <person name="Ruller R."/>
            <person name="Salamov A."/>
            <person name="Salih N.S."/>
            <person name="Samson R.A."/>
            <person name="Sandor E."/>
            <person name="Sanguinetti M."/>
            <person name="Schuetze T."/>
            <person name="Sepcic K."/>
            <person name="Shelest E."/>
            <person name="Sherlock G."/>
            <person name="Sophianopoulou V."/>
            <person name="Squina F.M."/>
            <person name="Sun H."/>
            <person name="Susca A."/>
            <person name="Todd R.B."/>
            <person name="Tsang A."/>
            <person name="Unkles S.E."/>
            <person name="van de Wiele N."/>
            <person name="van Rossen-Uffink D."/>
            <person name="Oliveira J.V."/>
            <person name="Vesth T.C."/>
            <person name="Visser J."/>
            <person name="Yu J.-H."/>
            <person name="Zhou M."/>
            <person name="Andersen M.R."/>
            <person name="Archer D.B."/>
            <person name="Baker S.E."/>
            <person name="Benoit I."/>
            <person name="Brakhage A.A."/>
            <person name="Braus G.H."/>
            <person name="Fischer R."/>
            <person name="Frisvad J.C."/>
            <person name="Goldman G.H."/>
            <person name="Houbraken J."/>
            <person name="Oakley B."/>
            <person name="Pocsi I."/>
            <person name="Scazzocchio C."/>
            <person name="Seiboth B."/>
            <person name="vanKuyk P.A."/>
            <person name="Wortman J."/>
            <person name="Dyer P.S."/>
            <person name="Grigoriev I.V."/>
        </authorList>
    </citation>
    <scope>NUCLEOTIDE SEQUENCE [LARGE SCALE GENOMIC DNA]</scope>
    <source>
        <strain evidence="12">ITEM 5010</strain>
    </source>
</reference>
<evidence type="ECO:0000256" key="2">
    <source>
        <dbReference type="ARBA" id="ARBA00005156"/>
    </source>
</evidence>
<evidence type="ECO:0000313" key="12">
    <source>
        <dbReference type="Proteomes" id="UP000188318"/>
    </source>
</evidence>
<dbReference type="PROSITE" id="PS51074">
    <property type="entry name" value="DPH_MB"/>
    <property type="match status" value="1"/>
</dbReference>
<keyword evidence="3" id="KW-0479">Metal-binding</keyword>
<evidence type="ECO:0000259" key="10">
    <source>
        <dbReference type="PROSITE" id="PS51074"/>
    </source>
</evidence>
<dbReference type="UniPathway" id="UPA00559"/>
<feature type="compositionally biased region" description="Low complexity" evidence="9">
    <location>
        <begin position="349"/>
        <end position="366"/>
    </location>
</feature>
<dbReference type="Proteomes" id="UP000188318">
    <property type="component" value="Unassembled WGS sequence"/>
</dbReference>
<comment type="similarity">
    <text evidence="5">Belongs to the DPH3 family.</text>
</comment>
<dbReference type="SUPFAM" id="SSF144217">
    <property type="entry name" value="CSL zinc finger"/>
    <property type="match status" value="1"/>
</dbReference>
<dbReference type="Gene3D" id="3.10.660.10">
    <property type="entry name" value="DPH Zinc finger"/>
    <property type="match status" value="1"/>
</dbReference>
<evidence type="ECO:0000256" key="1">
    <source>
        <dbReference type="ARBA" id="ARBA00001954"/>
    </source>
</evidence>
<evidence type="ECO:0000256" key="3">
    <source>
        <dbReference type="ARBA" id="ARBA00022723"/>
    </source>
</evidence>
<feature type="region of interest" description="Disordered" evidence="9">
    <location>
        <begin position="349"/>
        <end position="373"/>
    </location>
</feature>
<feature type="region of interest" description="Disordered" evidence="9">
    <location>
        <begin position="306"/>
        <end position="327"/>
    </location>
</feature>
<gene>
    <name evidence="11" type="ORF">ASPCADRAFT_60391</name>
</gene>
<protein>
    <recommendedName>
        <fullName evidence="7">Diphthamide biosynthesis protein 3</fullName>
    </recommendedName>
</protein>
<dbReference type="FunFam" id="3.10.660.10:FF:000001">
    <property type="entry name" value="Diphthamide biosynthesis 3"/>
    <property type="match status" value="1"/>
</dbReference>
<proteinExistence type="inferred from homology"/>
<dbReference type="InterPro" id="IPR007872">
    <property type="entry name" value="DPH_MB_dom"/>
</dbReference>
<evidence type="ECO:0000256" key="9">
    <source>
        <dbReference type="SAM" id="MobiDB-lite"/>
    </source>
</evidence>
<comment type="catalytic activity">
    <reaction evidence="6">
        <text>[3Fe-4S](1+)-[protein] + Fe(2+)-[Dph3] = [3Fe-4S](0)-[protein] + Fe(3+)-[Dph3]</text>
        <dbReference type="Rhea" id="RHEA:71235"/>
        <dbReference type="Rhea" id="RHEA-COMP:17996"/>
        <dbReference type="Rhea" id="RHEA-COMP:17997"/>
        <dbReference type="Rhea" id="RHEA-COMP:18002"/>
        <dbReference type="Rhea" id="RHEA-COMP:18003"/>
        <dbReference type="ChEBI" id="CHEBI:29033"/>
        <dbReference type="ChEBI" id="CHEBI:29034"/>
        <dbReference type="ChEBI" id="CHEBI:33751"/>
        <dbReference type="ChEBI" id="CHEBI:47402"/>
        <dbReference type="ChEBI" id="CHEBI:83228"/>
    </reaction>
</comment>